<organism evidence="1 2">
    <name type="scientific">Christensenella minuta</name>
    <dbReference type="NCBI Taxonomy" id="626937"/>
    <lineage>
        <taxon>Bacteria</taxon>
        <taxon>Bacillati</taxon>
        <taxon>Bacillota</taxon>
        <taxon>Clostridia</taxon>
        <taxon>Christensenellales</taxon>
        <taxon>Christensenellaceae</taxon>
        <taxon>Christensenella</taxon>
    </lineage>
</organism>
<evidence type="ECO:0000313" key="1">
    <source>
        <dbReference type="EMBL" id="KXK66874.1"/>
    </source>
</evidence>
<reference evidence="1 2" key="1">
    <citation type="submission" date="2016-02" db="EMBL/GenBank/DDBJ databases">
        <authorList>
            <person name="Wen L."/>
            <person name="He K."/>
            <person name="Yang H."/>
        </authorList>
    </citation>
    <scope>NUCLEOTIDE SEQUENCE [LARGE SCALE GENOMIC DNA]</scope>
    <source>
        <strain evidence="1 2">DSM 22607</strain>
    </source>
</reference>
<dbReference type="Proteomes" id="UP000070366">
    <property type="component" value="Unassembled WGS sequence"/>
</dbReference>
<sequence>MRENAQILRLRLQKVGNNDGCGKSSLSYGASCGIFISVIEPNWCRGTG</sequence>
<name>A0A136Q8G1_9FIRM</name>
<dbReference type="AlphaFoldDB" id="A0A136Q8G1"/>
<keyword evidence="2" id="KW-1185">Reference proteome</keyword>
<dbReference type="STRING" id="626937.HMPREF3293_00262"/>
<dbReference type="EMBL" id="LSZW01000023">
    <property type="protein sequence ID" value="KXK66874.1"/>
    <property type="molecule type" value="Genomic_DNA"/>
</dbReference>
<accession>A0A136Q8G1</accession>
<comment type="caution">
    <text evidence="1">The sequence shown here is derived from an EMBL/GenBank/DDBJ whole genome shotgun (WGS) entry which is preliminary data.</text>
</comment>
<gene>
    <name evidence="1" type="ORF">HMPREF3293_00262</name>
</gene>
<proteinExistence type="predicted"/>
<evidence type="ECO:0000313" key="2">
    <source>
        <dbReference type="Proteomes" id="UP000070366"/>
    </source>
</evidence>
<protein>
    <submittedName>
        <fullName evidence="1">Uncharacterized protein</fullName>
    </submittedName>
</protein>